<accession>A0A1C6VP35</accession>
<dbReference type="SUPFAM" id="SSF55961">
    <property type="entry name" value="Bet v1-like"/>
    <property type="match status" value="1"/>
</dbReference>
<evidence type="ECO:0000313" key="3">
    <source>
        <dbReference type="Proteomes" id="UP000199343"/>
    </source>
</evidence>
<dbReference type="EMBL" id="FMIC01000002">
    <property type="protein sequence ID" value="SCL67884.1"/>
    <property type="molecule type" value="Genomic_DNA"/>
</dbReference>
<dbReference type="STRING" id="47871.GA0070608_3610"/>
<reference evidence="2 4" key="2">
    <citation type="submission" date="2022-10" db="EMBL/GenBank/DDBJ databases">
        <title>The complete genomes of actinobacterial strains from the NBC collection.</title>
        <authorList>
            <person name="Joergensen T.S."/>
            <person name="Alvarez Arevalo M."/>
            <person name="Sterndorff E.B."/>
            <person name="Faurdal D."/>
            <person name="Vuksanovic O."/>
            <person name="Mourched A.-S."/>
            <person name="Charusanti P."/>
            <person name="Shaw S."/>
            <person name="Blin K."/>
            <person name="Weber T."/>
        </authorList>
    </citation>
    <scope>NUCLEOTIDE SEQUENCE [LARGE SCALE GENOMIC DNA]</scope>
    <source>
        <strain evidence="2 4">NBC 01809</strain>
    </source>
</reference>
<dbReference type="Proteomes" id="UP001334804">
    <property type="component" value="Chromosome"/>
</dbReference>
<evidence type="ECO:0000313" key="2">
    <source>
        <dbReference type="EMBL" id="WSA30707.1"/>
    </source>
</evidence>
<reference evidence="1 3" key="1">
    <citation type="submission" date="2016-06" db="EMBL/GenBank/DDBJ databases">
        <authorList>
            <person name="Kjaerup R.B."/>
            <person name="Dalgaard T.S."/>
            <person name="Juul-Madsen H.R."/>
        </authorList>
    </citation>
    <scope>NUCLEOTIDE SEQUENCE [LARGE SCALE GENOMIC DNA]</scope>
    <source>
        <strain evidence="1 3">DSM 43363</strain>
    </source>
</reference>
<dbReference type="InterPro" id="IPR023393">
    <property type="entry name" value="START-like_dom_sf"/>
</dbReference>
<dbReference type="EMBL" id="CP109071">
    <property type="protein sequence ID" value="WSA30707.1"/>
    <property type="molecule type" value="Genomic_DNA"/>
</dbReference>
<proteinExistence type="predicted"/>
<protein>
    <submittedName>
        <fullName evidence="2">SRPBCC family protein</fullName>
    </submittedName>
</protein>
<organism evidence="1 3">
    <name type="scientific">Micromonospora peucetia</name>
    <dbReference type="NCBI Taxonomy" id="47871"/>
    <lineage>
        <taxon>Bacteria</taxon>
        <taxon>Bacillati</taxon>
        <taxon>Actinomycetota</taxon>
        <taxon>Actinomycetes</taxon>
        <taxon>Micromonosporales</taxon>
        <taxon>Micromonosporaceae</taxon>
        <taxon>Micromonospora</taxon>
    </lineage>
</organism>
<dbReference type="Gene3D" id="3.30.530.20">
    <property type="match status" value="1"/>
</dbReference>
<keyword evidence="4" id="KW-1185">Reference proteome</keyword>
<dbReference type="Proteomes" id="UP000199343">
    <property type="component" value="Unassembled WGS sequence"/>
</dbReference>
<dbReference type="OrthoDB" id="6199084at2"/>
<evidence type="ECO:0000313" key="4">
    <source>
        <dbReference type="Proteomes" id="UP001334804"/>
    </source>
</evidence>
<name>A0A1C6VP35_9ACTN</name>
<dbReference type="RefSeq" id="WP_091635388.1">
    <property type="nucleotide sequence ID" value="NZ_CP109071.1"/>
</dbReference>
<evidence type="ECO:0000313" key="1">
    <source>
        <dbReference type="EMBL" id="SCL67884.1"/>
    </source>
</evidence>
<gene>
    <name evidence="1" type="ORF">GA0070608_3610</name>
    <name evidence="2" type="ORF">OIE14_21360</name>
</gene>
<dbReference type="AlphaFoldDB" id="A0A1C6VP35"/>
<sequence>MRAVYVETLIDAPMEQVWWATQDPTTHPRWDARFSSIDPVPDSTPARFSYATRVLPAVRIGGYGVHAGERTRPDGTRTSALRFGSDDPRSLIASGSGYWRYVPGPAGVRFLTGYTYAPRWGPLGRLADLAFRPVFGWATAWSFDRLRLWLEQGVPPERALGNAAREVALRTLAVAGVGALAARVTDRTLAGALAVLAATVVAMALPPHPHAPAARRCRRRPPDLLAARPPSLLEKL</sequence>